<dbReference type="InterPro" id="IPR013022">
    <property type="entry name" value="Xyl_isomerase-like_TIM-brl"/>
</dbReference>
<dbReference type="PANTHER" id="PTHR12110:SF53">
    <property type="entry name" value="BLR5974 PROTEIN"/>
    <property type="match status" value="1"/>
</dbReference>
<dbReference type="SUPFAM" id="SSF51658">
    <property type="entry name" value="Xylose isomerase-like"/>
    <property type="match status" value="1"/>
</dbReference>
<keyword evidence="3" id="KW-1185">Reference proteome</keyword>
<dbReference type="InterPro" id="IPR036237">
    <property type="entry name" value="Xyl_isomerase-like_sf"/>
</dbReference>
<organism evidence="2 3">
    <name type="scientific">Nocardioides ginsengisoli</name>
    <dbReference type="NCBI Taxonomy" id="363868"/>
    <lineage>
        <taxon>Bacteria</taxon>
        <taxon>Bacillati</taxon>
        <taxon>Actinomycetota</taxon>
        <taxon>Actinomycetes</taxon>
        <taxon>Propionibacteriales</taxon>
        <taxon>Nocardioidaceae</taxon>
        <taxon>Nocardioides</taxon>
    </lineage>
</organism>
<name>A0ABW3W1Q7_9ACTN</name>
<feature type="domain" description="Xylose isomerase-like TIM barrel" evidence="1">
    <location>
        <begin position="25"/>
        <end position="267"/>
    </location>
</feature>
<evidence type="ECO:0000259" key="1">
    <source>
        <dbReference type="Pfam" id="PF01261"/>
    </source>
</evidence>
<dbReference type="PANTHER" id="PTHR12110">
    <property type="entry name" value="HYDROXYPYRUVATE ISOMERASE"/>
    <property type="match status" value="1"/>
</dbReference>
<gene>
    <name evidence="2" type="ORF">ACFQ3F_10270</name>
</gene>
<protein>
    <submittedName>
        <fullName evidence="2">Sugar phosphate isomerase/epimerase family protein</fullName>
    </submittedName>
</protein>
<accession>A0ABW3W1Q7</accession>
<dbReference type="Gene3D" id="3.20.20.150">
    <property type="entry name" value="Divalent-metal-dependent TIM barrel enzymes"/>
    <property type="match status" value="1"/>
</dbReference>
<dbReference type="GO" id="GO:0016853">
    <property type="term" value="F:isomerase activity"/>
    <property type="evidence" value="ECO:0007669"/>
    <property type="project" value="UniProtKB-KW"/>
</dbReference>
<reference evidence="3" key="1">
    <citation type="journal article" date="2019" name="Int. J. Syst. Evol. Microbiol.">
        <title>The Global Catalogue of Microorganisms (GCM) 10K type strain sequencing project: providing services to taxonomists for standard genome sequencing and annotation.</title>
        <authorList>
            <consortium name="The Broad Institute Genomics Platform"/>
            <consortium name="The Broad Institute Genome Sequencing Center for Infectious Disease"/>
            <person name="Wu L."/>
            <person name="Ma J."/>
        </authorList>
    </citation>
    <scope>NUCLEOTIDE SEQUENCE [LARGE SCALE GENOMIC DNA]</scope>
    <source>
        <strain evidence="3">CCUG 52478</strain>
    </source>
</reference>
<dbReference type="EMBL" id="JBHTLX010000012">
    <property type="protein sequence ID" value="MFD1248173.1"/>
    <property type="molecule type" value="Genomic_DNA"/>
</dbReference>
<dbReference type="Proteomes" id="UP001597229">
    <property type="component" value="Unassembled WGS sequence"/>
</dbReference>
<evidence type="ECO:0000313" key="3">
    <source>
        <dbReference type="Proteomes" id="UP001597229"/>
    </source>
</evidence>
<sequence length="357" mass="39255">MTFRIGVDSSKFGLPHSRPASSVVERAAARGLQGVYFRSILELSPTLDLGEAREAMRTADDLGLRVEAGVGKVNPYATPEAPAIRALGGGDYLAALRRMIEVSAAAGIRELWSATANYQFRLTNRHAYDRFRTDVTWDEQLAATERFLRKLAPVLRDHGVHLNLETHEEITTFELARLVEAVGPDVLGITFDTANVLMRCEDPNAAVDRIAPYVRATHVRDAALFFRPTGITRVLAPVGEGVLDWERLLAPLADRDLMLSIEGIVDPERAEMDLQIHDPAWLAGHPDLTLAEAFEVVRLTTSYAERVARGEAAGWADLHSPVGEAESLDFIDRSARHLRDVLAAAGHPHHPDRSVTA</sequence>
<dbReference type="InterPro" id="IPR050312">
    <property type="entry name" value="IolE/XylAMocC-like"/>
</dbReference>
<proteinExistence type="predicted"/>
<dbReference type="RefSeq" id="WP_367919329.1">
    <property type="nucleotide sequence ID" value="NZ_BAABAC010000022.1"/>
</dbReference>
<dbReference type="Pfam" id="PF01261">
    <property type="entry name" value="AP_endonuc_2"/>
    <property type="match status" value="1"/>
</dbReference>
<evidence type="ECO:0000313" key="2">
    <source>
        <dbReference type="EMBL" id="MFD1248173.1"/>
    </source>
</evidence>
<keyword evidence="2" id="KW-0413">Isomerase</keyword>
<comment type="caution">
    <text evidence="2">The sequence shown here is derived from an EMBL/GenBank/DDBJ whole genome shotgun (WGS) entry which is preliminary data.</text>
</comment>